<dbReference type="Gene3D" id="3.30.450.20">
    <property type="entry name" value="PAS domain"/>
    <property type="match status" value="1"/>
</dbReference>
<evidence type="ECO:0000256" key="5">
    <source>
        <dbReference type="ARBA" id="ARBA00023163"/>
    </source>
</evidence>
<dbReference type="CDD" id="cd00009">
    <property type="entry name" value="AAA"/>
    <property type="match status" value="1"/>
</dbReference>
<keyword evidence="1" id="KW-0547">Nucleotide-binding</keyword>
<dbReference type="Gene3D" id="1.10.8.60">
    <property type="match status" value="1"/>
</dbReference>
<keyword evidence="3" id="KW-0805">Transcription regulation</keyword>
<dbReference type="InterPro" id="IPR009057">
    <property type="entry name" value="Homeodomain-like_sf"/>
</dbReference>
<evidence type="ECO:0000256" key="2">
    <source>
        <dbReference type="ARBA" id="ARBA00022840"/>
    </source>
</evidence>
<dbReference type="InterPro" id="IPR002078">
    <property type="entry name" value="Sigma_54_int"/>
</dbReference>
<evidence type="ECO:0000256" key="4">
    <source>
        <dbReference type="ARBA" id="ARBA00023125"/>
    </source>
</evidence>
<dbReference type="InterPro" id="IPR058031">
    <property type="entry name" value="AAA_lid_NorR"/>
</dbReference>
<dbReference type="RefSeq" id="WP_062284130.1">
    <property type="nucleotide sequence ID" value="NZ_LTBC01000005.1"/>
</dbReference>
<dbReference type="SUPFAM" id="SSF52540">
    <property type="entry name" value="P-loop containing nucleoside triphosphate hydrolases"/>
    <property type="match status" value="1"/>
</dbReference>
<dbReference type="Pfam" id="PF02954">
    <property type="entry name" value="HTH_8"/>
    <property type="match status" value="1"/>
</dbReference>
<dbReference type="PROSITE" id="PS00688">
    <property type="entry name" value="SIGMA54_INTERACT_3"/>
    <property type="match status" value="1"/>
</dbReference>
<dbReference type="Pfam" id="PF25601">
    <property type="entry name" value="AAA_lid_14"/>
    <property type="match status" value="1"/>
</dbReference>
<feature type="domain" description="Sigma-54 factor interaction" evidence="6">
    <location>
        <begin position="325"/>
        <end position="547"/>
    </location>
</feature>
<dbReference type="PANTHER" id="PTHR32071:SF57">
    <property type="entry name" value="C4-DICARBOXYLATE TRANSPORT TRANSCRIPTIONAL REGULATORY PROTEIN DCTD"/>
    <property type="match status" value="1"/>
</dbReference>
<dbReference type="GO" id="GO:0006355">
    <property type="term" value="P:regulation of DNA-templated transcription"/>
    <property type="evidence" value="ECO:0007669"/>
    <property type="project" value="InterPro"/>
</dbReference>
<gene>
    <name evidence="7" type="primary">prpR_2</name>
    <name evidence="7" type="ORF">MOMUL_17750</name>
</gene>
<dbReference type="SUPFAM" id="SSF55785">
    <property type="entry name" value="PYP-like sensor domain (PAS domain)"/>
    <property type="match status" value="1"/>
</dbReference>
<evidence type="ECO:0000256" key="3">
    <source>
        <dbReference type="ARBA" id="ARBA00023015"/>
    </source>
</evidence>
<dbReference type="InterPro" id="IPR027417">
    <property type="entry name" value="P-loop_NTPase"/>
</dbReference>
<dbReference type="SUPFAM" id="SSF159800">
    <property type="entry name" value="PrpR receptor domain-like"/>
    <property type="match status" value="1"/>
</dbReference>
<dbReference type="GO" id="GO:0043565">
    <property type="term" value="F:sequence-specific DNA binding"/>
    <property type="evidence" value="ECO:0007669"/>
    <property type="project" value="InterPro"/>
</dbReference>
<dbReference type="InterPro" id="IPR025943">
    <property type="entry name" value="Sigma_54_int_dom_ATP-bd_2"/>
</dbReference>
<dbReference type="SUPFAM" id="SSF46689">
    <property type="entry name" value="Homeodomain-like"/>
    <property type="match status" value="1"/>
</dbReference>
<sequence>MVTKKSKIGIIGRRKIIDLTQKVLLNDLPYQNNEFVYFQGMFHEAFSQINQVADEIEVFVCGRSHSELLELWFPAIPKIVIKPLPFDIILTVREAANIDSWVHVINSYDLVELNYVKDIFRADIKISQYKFTNQDELNNIFYSIAQQRGKAVVGGSLVCDLAPKYGLKAFYYYSEQAIKQALLEALQLAMIKRELKMKRSYEKLNRIIDLSNVGLIVVNNFNYCIEFINNVAAQILGRSKSNTIGMKVAEVLPETLVNSGPKENFVTNINGEELLCDIVFDEGTWFYRFQEVKRVEKASYNIRKQMLSRPHIAKYNFGDIIGKGLSAVKEIARSYAVCSEANVLIVGPTGTGKELFAASIHNNSPRSGEPFVAVNCAALPENLLESELFGYEEGAFTGAKKKGKRGLIELAHKGTLFLDEIGEMPLPLQAKLLRVLQEREVLRLGGEVLIPVDVRIIAATNVRLEDYVISGKFRSDLYYRLAVLVLDIPPLTERREDILDLIDAFLGDKIPPITISVIKEVILDIYKNYSWPGNVRELQNILERLVTYLMYSQKMTLPAKQLYSDLCRFLKASQIYNKDKLPFIDLITTNFEAQKIREKLDEEVIATALKLACGNKTKAAEILGISRSTFWRRSKNVGGNVAFRNAQKTPGKSREQSN</sequence>
<name>A0A151AXB4_9FIRM</name>
<dbReference type="Gene3D" id="1.10.10.60">
    <property type="entry name" value="Homeodomain-like"/>
    <property type="match status" value="1"/>
</dbReference>
<dbReference type="AlphaFoldDB" id="A0A151AXB4"/>
<dbReference type="Gene3D" id="3.40.50.300">
    <property type="entry name" value="P-loop containing nucleotide triphosphate hydrolases"/>
    <property type="match status" value="1"/>
</dbReference>
<dbReference type="GO" id="GO:0005524">
    <property type="term" value="F:ATP binding"/>
    <property type="evidence" value="ECO:0007669"/>
    <property type="project" value="UniProtKB-KW"/>
</dbReference>
<comment type="caution">
    <text evidence="7">The sequence shown here is derived from an EMBL/GenBank/DDBJ whole genome shotgun (WGS) entry which is preliminary data.</text>
</comment>
<evidence type="ECO:0000313" key="8">
    <source>
        <dbReference type="Proteomes" id="UP000075670"/>
    </source>
</evidence>
<dbReference type="EMBL" id="LTBC01000005">
    <property type="protein sequence ID" value="KYH32200.1"/>
    <property type="molecule type" value="Genomic_DNA"/>
</dbReference>
<evidence type="ECO:0000259" key="6">
    <source>
        <dbReference type="PROSITE" id="PS50045"/>
    </source>
</evidence>
<keyword evidence="2" id="KW-0067">ATP-binding</keyword>
<evidence type="ECO:0000313" key="7">
    <source>
        <dbReference type="EMBL" id="KYH32200.1"/>
    </source>
</evidence>
<accession>A0A151AXB4</accession>
<dbReference type="Proteomes" id="UP000075670">
    <property type="component" value="Unassembled WGS sequence"/>
</dbReference>
<organism evidence="7 8">
    <name type="scientific">Moorella mulderi DSM 14980</name>
    <dbReference type="NCBI Taxonomy" id="1122241"/>
    <lineage>
        <taxon>Bacteria</taxon>
        <taxon>Bacillati</taxon>
        <taxon>Bacillota</taxon>
        <taxon>Clostridia</taxon>
        <taxon>Neomoorellales</taxon>
        <taxon>Neomoorellaceae</taxon>
        <taxon>Neomoorella</taxon>
    </lineage>
</organism>
<keyword evidence="4" id="KW-0238">DNA-binding</keyword>
<dbReference type="InterPro" id="IPR035965">
    <property type="entry name" value="PAS-like_dom_sf"/>
</dbReference>
<dbReference type="SMART" id="SM00091">
    <property type="entry name" value="PAS"/>
    <property type="match status" value="1"/>
</dbReference>
<dbReference type="InterPro" id="IPR003593">
    <property type="entry name" value="AAA+_ATPase"/>
</dbReference>
<dbReference type="PRINTS" id="PR01590">
    <property type="entry name" value="HTHFIS"/>
</dbReference>
<dbReference type="Pfam" id="PF00158">
    <property type="entry name" value="Sigma54_activat"/>
    <property type="match status" value="1"/>
</dbReference>
<protein>
    <submittedName>
        <fullName evidence="7">Propionate catabolism operon regulatory protein</fullName>
    </submittedName>
</protein>
<proteinExistence type="predicted"/>
<dbReference type="InterPro" id="IPR002197">
    <property type="entry name" value="HTH_Fis"/>
</dbReference>
<dbReference type="Gene3D" id="3.40.50.10660">
    <property type="entry name" value="PrpR receptor domain-like"/>
    <property type="match status" value="1"/>
</dbReference>
<dbReference type="InterPro" id="IPR010524">
    <property type="entry name" value="Sig_transdc_resp-reg_PrpR_N"/>
</dbReference>
<dbReference type="InterPro" id="IPR000014">
    <property type="entry name" value="PAS"/>
</dbReference>
<reference evidence="7 8" key="1">
    <citation type="submission" date="2016-02" db="EMBL/GenBank/DDBJ databases">
        <title>Genome sequence of Moorella mulderi DSM 14980.</title>
        <authorList>
            <person name="Poehlein A."/>
            <person name="Daniel R."/>
        </authorList>
    </citation>
    <scope>NUCLEOTIDE SEQUENCE [LARGE SCALE GENOMIC DNA]</scope>
    <source>
        <strain evidence="7 8">DSM 14980</strain>
    </source>
</reference>
<evidence type="ECO:0000256" key="1">
    <source>
        <dbReference type="ARBA" id="ARBA00022741"/>
    </source>
</evidence>
<dbReference type="FunFam" id="3.40.50.300:FF:000006">
    <property type="entry name" value="DNA-binding transcriptional regulator NtrC"/>
    <property type="match status" value="1"/>
</dbReference>
<dbReference type="PROSITE" id="PS00676">
    <property type="entry name" value="SIGMA54_INTERACT_2"/>
    <property type="match status" value="1"/>
</dbReference>
<dbReference type="GO" id="GO:0000156">
    <property type="term" value="F:phosphorelay response regulator activity"/>
    <property type="evidence" value="ECO:0007669"/>
    <property type="project" value="InterPro"/>
</dbReference>
<keyword evidence="5" id="KW-0804">Transcription</keyword>
<dbReference type="InterPro" id="IPR025944">
    <property type="entry name" value="Sigma_54_int_dom_CS"/>
</dbReference>
<dbReference type="PANTHER" id="PTHR32071">
    <property type="entry name" value="TRANSCRIPTIONAL REGULATORY PROTEIN"/>
    <property type="match status" value="1"/>
</dbReference>
<keyword evidence="8" id="KW-1185">Reference proteome</keyword>
<dbReference type="PROSITE" id="PS50045">
    <property type="entry name" value="SIGMA54_INTERACT_4"/>
    <property type="match status" value="1"/>
</dbReference>
<dbReference type="SMART" id="SM00382">
    <property type="entry name" value="AAA"/>
    <property type="match status" value="1"/>
</dbReference>
<dbReference type="Pfam" id="PF06506">
    <property type="entry name" value="PrpR_N"/>
    <property type="match status" value="1"/>
</dbReference>
<dbReference type="PATRIC" id="fig|1122241.3.peg.1875"/>
<dbReference type="OrthoDB" id="9803970at2"/>